<dbReference type="Pfam" id="PF18029">
    <property type="entry name" value="Glyoxalase_6"/>
    <property type="match status" value="1"/>
</dbReference>
<dbReference type="InterPro" id="IPR029068">
    <property type="entry name" value="Glyas_Bleomycin-R_OHBP_Dase"/>
</dbReference>
<evidence type="ECO:0000313" key="2">
    <source>
        <dbReference type="EMBL" id="NYI68237.1"/>
    </source>
</evidence>
<protein>
    <submittedName>
        <fullName evidence="2">Catechol 2,3-dioxygenase-like lactoylglutathione lyase family enzyme</fullName>
    </submittedName>
</protein>
<dbReference type="Gene3D" id="3.10.180.10">
    <property type="entry name" value="2,3-Dihydroxybiphenyl 1,2-Dioxygenase, domain 1"/>
    <property type="match status" value="1"/>
</dbReference>
<name>A0A7Z0D3K5_9MICO</name>
<evidence type="ECO:0000259" key="1">
    <source>
        <dbReference type="Pfam" id="PF18029"/>
    </source>
</evidence>
<gene>
    <name evidence="2" type="ORF">BJY26_002543</name>
</gene>
<dbReference type="PANTHER" id="PTHR35908">
    <property type="entry name" value="HYPOTHETICAL FUSION PROTEIN"/>
    <property type="match status" value="1"/>
</dbReference>
<evidence type="ECO:0000313" key="3">
    <source>
        <dbReference type="Proteomes" id="UP000539111"/>
    </source>
</evidence>
<accession>A0A7Z0D3K5</accession>
<feature type="domain" description="Glyoxalase-like" evidence="1">
    <location>
        <begin position="9"/>
        <end position="110"/>
    </location>
</feature>
<keyword evidence="3" id="KW-1185">Reference proteome</keyword>
<reference evidence="2 3" key="1">
    <citation type="submission" date="2020-07" db="EMBL/GenBank/DDBJ databases">
        <title>Sequencing the genomes of 1000 actinobacteria strains.</title>
        <authorList>
            <person name="Klenk H.-P."/>
        </authorList>
    </citation>
    <scope>NUCLEOTIDE SEQUENCE [LARGE SCALE GENOMIC DNA]</scope>
    <source>
        <strain evidence="2 3">DSM 26341</strain>
    </source>
</reference>
<comment type="caution">
    <text evidence="2">The sequence shown here is derived from an EMBL/GenBank/DDBJ whole genome shotgun (WGS) entry which is preliminary data.</text>
</comment>
<dbReference type="GO" id="GO:0051213">
    <property type="term" value="F:dioxygenase activity"/>
    <property type="evidence" value="ECO:0007669"/>
    <property type="project" value="UniProtKB-KW"/>
</dbReference>
<organism evidence="2 3">
    <name type="scientific">Spelaeicoccus albus</name>
    <dbReference type="NCBI Taxonomy" id="1280376"/>
    <lineage>
        <taxon>Bacteria</taxon>
        <taxon>Bacillati</taxon>
        <taxon>Actinomycetota</taxon>
        <taxon>Actinomycetes</taxon>
        <taxon>Micrococcales</taxon>
        <taxon>Brevibacteriaceae</taxon>
        <taxon>Spelaeicoccus</taxon>
    </lineage>
</organism>
<keyword evidence="2" id="KW-0223">Dioxygenase</keyword>
<dbReference type="AlphaFoldDB" id="A0A7Z0D3K5"/>
<proteinExistence type="predicted"/>
<dbReference type="EMBL" id="JACBZP010000001">
    <property type="protein sequence ID" value="NYI68237.1"/>
    <property type="molecule type" value="Genomic_DNA"/>
</dbReference>
<dbReference type="RefSeq" id="WP_179428615.1">
    <property type="nucleotide sequence ID" value="NZ_JACBZP010000001.1"/>
</dbReference>
<keyword evidence="2" id="KW-0456">Lyase</keyword>
<keyword evidence="2" id="KW-0560">Oxidoreductase</keyword>
<dbReference type="CDD" id="cd06587">
    <property type="entry name" value="VOC"/>
    <property type="match status" value="1"/>
</dbReference>
<dbReference type="SUPFAM" id="SSF54593">
    <property type="entry name" value="Glyoxalase/Bleomycin resistance protein/Dihydroxybiphenyl dioxygenase"/>
    <property type="match status" value="1"/>
</dbReference>
<dbReference type="Proteomes" id="UP000539111">
    <property type="component" value="Unassembled WGS sequence"/>
</dbReference>
<sequence length="116" mass="12663">MTTIFSIRMITIDCHDPSRLTAFWSQATGCPVVADYGDFVMVGSVPTLGFQRVPDPTPGKYRIHFDGGGADREVRVHQLCALGATEHETRSIPGLTWTVMTDPEGNYFCVGNPGTD</sequence>
<dbReference type="InterPro" id="IPR041581">
    <property type="entry name" value="Glyoxalase_6"/>
</dbReference>
<dbReference type="GO" id="GO:0016829">
    <property type="term" value="F:lyase activity"/>
    <property type="evidence" value="ECO:0007669"/>
    <property type="project" value="UniProtKB-KW"/>
</dbReference>
<dbReference type="PANTHER" id="PTHR35908:SF1">
    <property type="entry name" value="CONSERVED PROTEIN"/>
    <property type="match status" value="1"/>
</dbReference>